<dbReference type="SMART" id="SM00979">
    <property type="entry name" value="TIFY"/>
    <property type="match status" value="1"/>
</dbReference>
<dbReference type="PANTHER" id="PTHR33077:SF149">
    <property type="entry name" value="PROTEIN TIFY"/>
    <property type="match status" value="1"/>
</dbReference>
<dbReference type="KEGG" id="smil:130996049"/>
<dbReference type="InterPro" id="IPR010399">
    <property type="entry name" value="Tify_dom"/>
</dbReference>
<feature type="domain" description="Tify" evidence="4">
    <location>
        <begin position="109"/>
        <end position="144"/>
    </location>
</feature>
<dbReference type="RefSeq" id="XP_057777536.1">
    <property type="nucleotide sequence ID" value="XM_057921553.1"/>
</dbReference>
<dbReference type="Pfam" id="PF09425">
    <property type="entry name" value="Jas_motif"/>
    <property type="match status" value="1"/>
</dbReference>
<dbReference type="OrthoDB" id="1939212at2759"/>
<dbReference type="GO" id="GO:0031347">
    <property type="term" value="P:regulation of defense response"/>
    <property type="evidence" value="ECO:0007669"/>
    <property type="project" value="UniProtKB-UniRule"/>
</dbReference>
<feature type="compositionally biased region" description="Polar residues" evidence="3">
    <location>
        <begin position="195"/>
        <end position="208"/>
    </location>
</feature>
<evidence type="ECO:0000313" key="5">
    <source>
        <dbReference type="EMBL" id="ATA66297.1"/>
    </source>
</evidence>
<protein>
    <recommendedName>
        <fullName evidence="2">Protein TIFY</fullName>
    </recommendedName>
    <alternativeName>
        <fullName evidence="2">Jasmonate ZIM domain-containing protein</fullName>
    </alternativeName>
</protein>
<proteinExistence type="evidence at transcript level"/>
<sequence length="306" mass="32429">MERDFMGLNPKDAAVKEELVEGGCEESGFARSSSVPWPTNKVSGLPQFMSSRCKQDEKAMKNGQLGYHMHPLSMKPQFLGGSTHTAPHHSLPSADSTAGITEQWINSKASNAPAQLTIFYGGTVCVFDDISPEKAQAIMLLAGNVYVQSMMTQSKVHMQAPASKVPAADQPLANQSMNTPPSSGLPSPMSVSSHPIDQSSVPGTNNNDIKLSKIAGMSTALVNNTEPPRVMSSVAASALMSSAVPQARKASLARFLEKRKERVMSAAAPYNQGKKAADCKTPESNDFGFSATSGTFSSSVSVSKDD</sequence>
<dbReference type="Pfam" id="PF06200">
    <property type="entry name" value="tify"/>
    <property type="match status" value="1"/>
</dbReference>
<organism evidence="5">
    <name type="scientific">Salvia miltiorrhiza</name>
    <name type="common">Chinese sage</name>
    <dbReference type="NCBI Taxonomy" id="226208"/>
    <lineage>
        <taxon>Eukaryota</taxon>
        <taxon>Viridiplantae</taxon>
        <taxon>Streptophyta</taxon>
        <taxon>Embryophyta</taxon>
        <taxon>Tracheophyta</taxon>
        <taxon>Spermatophyta</taxon>
        <taxon>Magnoliopsida</taxon>
        <taxon>eudicotyledons</taxon>
        <taxon>Gunneridae</taxon>
        <taxon>Pentapetalae</taxon>
        <taxon>asterids</taxon>
        <taxon>lamiids</taxon>
        <taxon>Lamiales</taxon>
        <taxon>Lamiaceae</taxon>
        <taxon>Nepetoideae</taxon>
        <taxon>Mentheae</taxon>
        <taxon>Salviinae</taxon>
        <taxon>Salvia</taxon>
        <taxon>Salvia incertae sedis</taxon>
    </lineage>
</organism>
<accession>A0A5H2EI74</accession>
<dbReference type="GeneID" id="130996049"/>
<evidence type="ECO:0000259" key="4">
    <source>
        <dbReference type="PROSITE" id="PS51320"/>
    </source>
</evidence>
<dbReference type="InterPro" id="IPR018467">
    <property type="entry name" value="CCT_CS"/>
</dbReference>
<keyword evidence="2" id="KW-0539">Nucleus</keyword>
<comment type="similarity">
    <text evidence="1 2">Belongs to the TIFY/JAZ family.</text>
</comment>
<comment type="function">
    <text evidence="2">Repressor of jasmonate responses.</text>
</comment>
<comment type="domain">
    <text evidence="2">The jas domain is required for interaction with COI1.</text>
</comment>
<evidence type="ECO:0000256" key="1">
    <source>
        <dbReference type="ARBA" id="ARBA00008614"/>
    </source>
</evidence>
<dbReference type="PANTHER" id="PTHR33077">
    <property type="entry name" value="PROTEIN TIFY 4A-RELATED-RELATED"/>
    <property type="match status" value="1"/>
</dbReference>
<feature type="compositionally biased region" description="Low complexity" evidence="3">
    <location>
        <begin position="180"/>
        <end position="193"/>
    </location>
</feature>
<feature type="compositionally biased region" description="Low complexity" evidence="3">
    <location>
        <begin position="288"/>
        <end position="306"/>
    </location>
</feature>
<name>A0A5H2EI74_SALMI</name>
<evidence type="ECO:0000256" key="3">
    <source>
        <dbReference type="SAM" id="MobiDB-lite"/>
    </source>
</evidence>
<feature type="region of interest" description="Disordered" evidence="3">
    <location>
        <begin position="161"/>
        <end position="208"/>
    </location>
</feature>
<dbReference type="GO" id="GO:2000022">
    <property type="term" value="P:regulation of jasmonic acid mediated signaling pathway"/>
    <property type="evidence" value="ECO:0007669"/>
    <property type="project" value="UniProtKB-UniRule"/>
</dbReference>
<dbReference type="GO" id="GO:0009611">
    <property type="term" value="P:response to wounding"/>
    <property type="evidence" value="ECO:0007669"/>
    <property type="project" value="UniProtKB-UniRule"/>
</dbReference>
<evidence type="ECO:0000256" key="2">
    <source>
        <dbReference type="RuleBase" id="RU369065"/>
    </source>
</evidence>
<dbReference type="InterPro" id="IPR040390">
    <property type="entry name" value="TIFY/JAZ"/>
</dbReference>
<reference evidence="5" key="1">
    <citation type="submission" date="2016-09" db="EMBL/GenBank/DDBJ databases">
        <title>Cloning and Expression Analysis of JAZ9 from Salvia miltiorrhiza Bunge.</title>
        <authorList>
            <person name="Huang Y."/>
        </authorList>
    </citation>
    <scope>NUCLEOTIDE SEQUENCE</scope>
</reference>
<dbReference type="PROSITE" id="PS51320">
    <property type="entry name" value="TIFY"/>
    <property type="match status" value="1"/>
</dbReference>
<dbReference type="AlphaFoldDB" id="A0A5H2EI74"/>
<dbReference type="RefSeq" id="XP_057777535.1">
    <property type="nucleotide sequence ID" value="XM_057921552.1"/>
</dbReference>
<comment type="subcellular location">
    <subcellularLocation>
        <location evidence="2">Nucleus</location>
    </subcellularLocation>
</comment>
<dbReference type="GO" id="GO:0005634">
    <property type="term" value="C:nucleus"/>
    <property type="evidence" value="ECO:0007669"/>
    <property type="project" value="UniProtKB-SubCell"/>
</dbReference>
<feature type="region of interest" description="Disordered" evidence="3">
    <location>
        <begin position="267"/>
        <end position="306"/>
    </location>
</feature>
<dbReference type="EMBL" id="KX814388">
    <property type="protein sequence ID" value="ATA66297.1"/>
    <property type="molecule type" value="mRNA"/>
</dbReference>
<keyword evidence="2" id="KW-1184">Jasmonic acid signaling pathway</keyword>